<keyword evidence="2" id="KW-1185">Reference proteome</keyword>
<sequence>MADSKDPQGYRSPFFLGKVGFVRYENEKGEKFDVYGVRKEPGYYEPDYVFKPVDESKEVKYRLRYVNEMMPDEVRLGKSEVKVLSAKTGEVIFNYTVFVYGQFEQSRTLLNAPSSVSCPTLLKGKEKSKLIFN</sequence>
<gene>
    <name evidence="1" type="ORF">H8K36_03420</name>
</gene>
<evidence type="ECO:0000313" key="2">
    <source>
        <dbReference type="Proteomes" id="UP000627446"/>
    </source>
</evidence>
<dbReference type="RefSeq" id="WP_186915072.1">
    <property type="nucleotide sequence ID" value="NZ_JACOFZ010000001.1"/>
</dbReference>
<proteinExistence type="predicted"/>
<accession>A0A923KSL2</accession>
<name>A0A923KSL2_9BURK</name>
<dbReference type="Proteomes" id="UP000627446">
    <property type="component" value="Unassembled WGS sequence"/>
</dbReference>
<dbReference type="AlphaFoldDB" id="A0A923KSL2"/>
<dbReference type="EMBL" id="JACOFZ010000001">
    <property type="protein sequence ID" value="MBC3880412.1"/>
    <property type="molecule type" value="Genomic_DNA"/>
</dbReference>
<comment type="caution">
    <text evidence="1">The sequence shown here is derived from an EMBL/GenBank/DDBJ whole genome shotgun (WGS) entry which is preliminary data.</text>
</comment>
<evidence type="ECO:0000313" key="1">
    <source>
        <dbReference type="EMBL" id="MBC3880412.1"/>
    </source>
</evidence>
<protein>
    <submittedName>
        <fullName evidence="1">Uncharacterized protein</fullName>
    </submittedName>
</protein>
<organism evidence="1 2">
    <name type="scientific">Undibacterium nitidum</name>
    <dbReference type="NCBI Taxonomy" id="2762298"/>
    <lineage>
        <taxon>Bacteria</taxon>
        <taxon>Pseudomonadati</taxon>
        <taxon>Pseudomonadota</taxon>
        <taxon>Betaproteobacteria</taxon>
        <taxon>Burkholderiales</taxon>
        <taxon>Oxalobacteraceae</taxon>
        <taxon>Undibacterium</taxon>
    </lineage>
</organism>
<reference evidence="1" key="1">
    <citation type="submission" date="2020-08" db="EMBL/GenBank/DDBJ databases">
        <title>Novel species isolated from subtropical streams in China.</title>
        <authorList>
            <person name="Lu H."/>
        </authorList>
    </citation>
    <scope>NUCLEOTIDE SEQUENCE</scope>
    <source>
        <strain evidence="1">LX22W</strain>
    </source>
</reference>